<keyword evidence="5" id="KW-0812">Transmembrane</keyword>
<evidence type="ECO:0000313" key="8">
    <source>
        <dbReference type="Proteomes" id="UP001152599"/>
    </source>
</evidence>
<proteinExistence type="inferred from homology"/>
<dbReference type="EMBL" id="JANCMU010000001">
    <property type="protein sequence ID" value="MDG4944871.1"/>
    <property type="molecule type" value="Genomic_DNA"/>
</dbReference>
<dbReference type="NCBIfam" id="TIGR00219">
    <property type="entry name" value="mreC"/>
    <property type="match status" value="1"/>
</dbReference>
<evidence type="ECO:0000256" key="1">
    <source>
        <dbReference type="ARBA" id="ARBA00009369"/>
    </source>
</evidence>
<dbReference type="InterPro" id="IPR007221">
    <property type="entry name" value="MreC"/>
</dbReference>
<dbReference type="NCBIfam" id="NF010532">
    <property type="entry name" value="PRK13922.9-3"/>
    <property type="match status" value="1"/>
</dbReference>
<organism evidence="7 8">
    <name type="scientific">Profundicola chukchiensis</name>
    <dbReference type="NCBI Taxonomy" id="2961959"/>
    <lineage>
        <taxon>Bacteria</taxon>
        <taxon>Pseudomonadati</taxon>
        <taxon>Bacteroidota</taxon>
        <taxon>Flavobacteriia</taxon>
        <taxon>Flavobacteriales</taxon>
        <taxon>Weeksellaceae</taxon>
        <taxon>Profundicola</taxon>
    </lineage>
</organism>
<dbReference type="InterPro" id="IPR042175">
    <property type="entry name" value="Cell/Rod_MreC_2"/>
</dbReference>
<dbReference type="InterPro" id="IPR055342">
    <property type="entry name" value="MreC_beta-barrel_core"/>
</dbReference>
<comment type="caution">
    <text evidence="7">The sequence shown here is derived from an EMBL/GenBank/DDBJ whole genome shotgun (WGS) entry which is preliminary data.</text>
</comment>
<feature type="transmembrane region" description="Helical" evidence="5">
    <location>
        <begin position="7"/>
        <end position="29"/>
    </location>
</feature>
<evidence type="ECO:0000256" key="5">
    <source>
        <dbReference type="SAM" id="Phobius"/>
    </source>
</evidence>
<keyword evidence="3" id="KW-0133">Cell shape</keyword>
<evidence type="ECO:0000256" key="2">
    <source>
        <dbReference type="ARBA" id="ARBA00013855"/>
    </source>
</evidence>
<comment type="similarity">
    <text evidence="1">Belongs to the MreC family.</text>
</comment>
<evidence type="ECO:0000256" key="3">
    <source>
        <dbReference type="ARBA" id="ARBA00022960"/>
    </source>
</evidence>
<dbReference type="PANTHER" id="PTHR34138">
    <property type="entry name" value="CELL SHAPE-DETERMINING PROTEIN MREC"/>
    <property type="match status" value="1"/>
</dbReference>
<keyword evidence="5" id="KW-0472">Membrane</keyword>
<evidence type="ECO:0000313" key="7">
    <source>
        <dbReference type="EMBL" id="MDG4944871.1"/>
    </source>
</evidence>
<protein>
    <recommendedName>
        <fullName evidence="2">Cell shape-determining protein MreC</fullName>
    </recommendedName>
    <alternativeName>
        <fullName evidence="4">Cell shape protein MreC</fullName>
    </alternativeName>
</protein>
<dbReference type="GO" id="GO:0005886">
    <property type="term" value="C:plasma membrane"/>
    <property type="evidence" value="ECO:0007669"/>
    <property type="project" value="TreeGrafter"/>
</dbReference>
<sequence length="280" mass="31486">MQFLTNLISKIGLFVFFILLEIAAVYFMATKSDFHKNAIGVKTMAVNAYISTKASNIINFINLPEENRNLIEENAQLKQKLAKHPLFNAEDDSLRTKIDSAYHQKYAYLTAEIVDYNLRRKDNYFLINKGKKDGVSENMAVLSSNGVVGAVLNSSDHYSSVLSVLHSRTNIKARIKGSDRFGIIVWPGIDHRELSLTEIPKYLNVKVGDTVMTAGASAIYPEGELIGRVKTLEPNDDTGDYEIIVETFDDLSKVRNVYVVENLDKLDIEKAKSREDVITE</sequence>
<reference evidence="7" key="1">
    <citation type="submission" date="2022-07" db="EMBL/GenBank/DDBJ databases">
        <title>Description and genome-wide analysis of Profundicola chukchiensis gen. nov., sp. nov., marine bacteria isolated from bottom sediments of the Chukchi Sea.</title>
        <authorList>
            <person name="Romanenko L."/>
            <person name="Otstavnykh N."/>
            <person name="Kurilenko V."/>
            <person name="Eremeev V."/>
            <person name="Velansky P."/>
            <person name="Mikhailov V."/>
            <person name="Isaeva M."/>
        </authorList>
    </citation>
    <scope>NUCLEOTIDE SEQUENCE</scope>
    <source>
        <strain evidence="7">KMM 9713</strain>
    </source>
</reference>
<evidence type="ECO:0000256" key="4">
    <source>
        <dbReference type="ARBA" id="ARBA00032089"/>
    </source>
</evidence>
<dbReference type="Proteomes" id="UP001152599">
    <property type="component" value="Unassembled WGS sequence"/>
</dbReference>
<keyword evidence="8" id="KW-1185">Reference proteome</keyword>
<dbReference type="Gene3D" id="2.40.10.340">
    <property type="entry name" value="Rod shape-determining protein MreC, domain 1"/>
    <property type="match status" value="1"/>
</dbReference>
<dbReference type="InterPro" id="IPR042177">
    <property type="entry name" value="Cell/Rod_1"/>
</dbReference>
<dbReference type="Gene3D" id="2.40.10.350">
    <property type="entry name" value="Rod shape-determining protein MreC, domain 2"/>
    <property type="match status" value="1"/>
</dbReference>
<gene>
    <name evidence="7" type="primary">mreC</name>
    <name evidence="7" type="ORF">NMK71_00440</name>
</gene>
<keyword evidence="5" id="KW-1133">Transmembrane helix</keyword>
<dbReference type="RefSeq" id="WP_304416342.1">
    <property type="nucleotide sequence ID" value="NZ_JANAIE010000002.1"/>
</dbReference>
<name>A0A9X4MTY9_9FLAO</name>
<accession>A0A9X4MTY9</accession>
<dbReference type="GO" id="GO:0008360">
    <property type="term" value="P:regulation of cell shape"/>
    <property type="evidence" value="ECO:0007669"/>
    <property type="project" value="UniProtKB-KW"/>
</dbReference>
<feature type="domain" description="Rod shape-determining protein MreC beta-barrel core" evidence="6">
    <location>
        <begin position="114"/>
        <end position="261"/>
    </location>
</feature>
<dbReference type="PANTHER" id="PTHR34138:SF1">
    <property type="entry name" value="CELL SHAPE-DETERMINING PROTEIN MREC"/>
    <property type="match status" value="1"/>
</dbReference>
<dbReference type="AlphaFoldDB" id="A0A9X4MTY9"/>
<evidence type="ECO:0000259" key="6">
    <source>
        <dbReference type="Pfam" id="PF04085"/>
    </source>
</evidence>
<dbReference type="Pfam" id="PF04085">
    <property type="entry name" value="MreC"/>
    <property type="match status" value="1"/>
</dbReference>